<evidence type="ECO:0000313" key="2">
    <source>
        <dbReference type="WBParaSite" id="jg22817"/>
    </source>
</evidence>
<protein>
    <submittedName>
        <fullName evidence="2">Uncharacterized protein</fullName>
    </submittedName>
</protein>
<evidence type="ECO:0000313" key="1">
    <source>
        <dbReference type="Proteomes" id="UP000887574"/>
    </source>
</evidence>
<accession>A0A915DRA5</accession>
<proteinExistence type="predicted"/>
<keyword evidence="1" id="KW-1185">Reference proteome</keyword>
<dbReference type="Proteomes" id="UP000887574">
    <property type="component" value="Unplaced"/>
</dbReference>
<dbReference type="WBParaSite" id="jg22817">
    <property type="protein sequence ID" value="jg22817"/>
    <property type="gene ID" value="jg22817"/>
</dbReference>
<organism evidence="1 2">
    <name type="scientific">Ditylenchus dipsaci</name>
    <dbReference type="NCBI Taxonomy" id="166011"/>
    <lineage>
        <taxon>Eukaryota</taxon>
        <taxon>Metazoa</taxon>
        <taxon>Ecdysozoa</taxon>
        <taxon>Nematoda</taxon>
        <taxon>Chromadorea</taxon>
        <taxon>Rhabditida</taxon>
        <taxon>Tylenchina</taxon>
        <taxon>Tylenchomorpha</taxon>
        <taxon>Sphaerularioidea</taxon>
        <taxon>Anguinidae</taxon>
        <taxon>Anguininae</taxon>
        <taxon>Ditylenchus</taxon>
    </lineage>
</organism>
<dbReference type="AlphaFoldDB" id="A0A915DRA5"/>
<sequence>MENWQKEFNWKLSKRNLKLSHFMIPLQEEEHQTWQLALRNAANPADALRGGRSAIIANKGRQIYRLVQDYAAAPVLLRQKLPYLRHVQFHLSSLYPQLVESD</sequence>
<reference evidence="2" key="1">
    <citation type="submission" date="2022-11" db="UniProtKB">
        <authorList>
            <consortium name="WormBaseParasite"/>
        </authorList>
    </citation>
    <scope>IDENTIFICATION</scope>
</reference>
<name>A0A915DRA5_9BILA</name>